<organism evidence="2 3">
    <name type="scientific">Paenibacillus turicensis</name>
    <dbReference type="NCBI Taxonomy" id="160487"/>
    <lineage>
        <taxon>Bacteria</taxon>
        <taxon>Bacillati</taxon>
        <taxon>Bacillota</taxon>
        <taxon>Bacilli</taxon>
        <taxon>Bacillales</taxon>
        <taxon>Paenibacillaceae</taxon>
        <taxon>Paenibacillus</taxon>
    </lineage>
</organism>
<evidence type="ECO:0000313" key="2">
    <source>
        <dbReference type="EMBL" id="MBP1903464.1"/>
    </source>
</evidence>
<dbReference type="Gene3D" id="3.10.180.10">
    <property type="entry name" value="2,3-Dihydroxybiphenyl 1,2-Dioxygenase, domain 1"/>
    <property type="match status" value="1"/>
</dbReference>
<accession>A0ABS4FM48</accession>
<dbReference type="RefSeq" id="WP_210087172.1">
    <property type="nucleotide sequence ID" value="NZ_JAGGKG010000001.1"/>
</dbReference>
<evidence type="ECO:0000313" key="3">
    <source>
        <dbReference type="Proteomes" id="UP001519272"/>
    </source>
</evidence>
<dbReference type="Pfam" id="PF13468">
    <property type="entry name" value="Glyoxalase_3"/>
    <property type="match status" value="1"/>
</dbReference>
<name>A0ABS4FM48_9BACL</name>
<keyword evidence="3" id="KW-1185">Reference proteome</keyword>
<dbReference type="InterPro" id="IPR025870">
    <property type="entry name" value="Glyoxalase-like_dom"/>
</dbReference>
<evidence type="ECO:0000259" key="1">
    <source>
        <dbReference type="Pfam" id="PF13468"/>
    </source>
</evidence>
<dbReference type="PANTHER" id="PTHR40265:SF1">
    <property type="entry name" value="GLYOXALASE-LIKE DOMAIN-CONTAINING PROTEIN"/>
    <property type="match status" value="1"/>
</dbReference>
<dbReference type="Proteomes" id="UP001519272">
    <property type="component" value="Unassembled WGS sequence"/>
</dbReference>
<gene>
    <name evidence="2" type="ORF">J2Z32_000076</name>
</gene>
<protein>
    <recommendedName>
        <fullName evidence="1">Glyoxalase-like domain-containing protein</fullName>
    </recommendedName>
</protein>
<dbReference type="PANTHER" id="PTHR40265">
    <property type="entry name" value="BLL2707 PROTEIN"/>
    <property type="match status" value="1"/>
</dbReference>
<dbReference type="InterPro" id="IPR029068">
    <property type="entry name" value="Glyas_Bleomycin-R_OHBP_Dase"/>
</dbReference>
<reference evidence="2 3" key="1">
    <citation type="submission" date="2021-03" db="EMBL/GenBank/DDBJ databases">
        <title>Genomic Encyclopedia of Type Strains, Phase IV (KMG-IV): sequencing the most valuable type-strain genomes for metagenomic binning, comparative biology and taxonomic classification.</title>
        <authorList>
            <person name="Goeker M."/>
        </authorList>
    </citation>
    <scope>NUCLEOTIDE SEQUENCE [LARGE SCALE GENOMIC DNA]</scope>
    <source>
        <strain evidence="2 3">DSM 14349</strain>
    </source>
</reference>
<comment type="caution">
    <text evidence="2">The sequence shown here is derived from an EMBL/GenBank/DDBJ whole genome shotgun (WGS) entry which is preliminary data.</text>
</comment>
<dbReference type="EMBL" id="JAGGKG010000001">
    <property type="protein sequence ID" value="MBP1903464.1"/>
    <property type="molecule type" value="Genomic_DNA"/>
</dbReference>
<proteinExistence type="predicted"/>
<sequence>MNPTSSFRLGHVLIKVTDLKKAVHDFEQLGFTVTYGSTPKKAKNAIIYFKDGFFLELFCMNFGQPINSVLKCVVKGMKFFRNPSADRYNNYIHSQEGFSDYALDSFPSSLFEVNIQSLLETGLHVVGPKKMKRTNLDGINLQWSLYCPIDWKLPFFMSPYHPVVKIDEEKVTHHNGSHGFLEIKVSTTSWQETLQTYCNIYRQHPHVEKQDGGMSCNFQVDATSIILVEGKRDGITQVVLKGDSSSPSGQLTPSLCHGAALSIAETS</sequence>
<dbReference type="SUPFAM" id="SSF54593">
    <property type="entry name" value="Glyoxalase/Bleomycin resistance protein/Dihydroxybiphenyl dioxygenase"/>
    <property type="match status" value="1"/>
</dbReference>
<feature type="domain" description="Glyoxalase-like" evidence="1">
    <location>
        <begin position="10"/>
        <end position="196"/>
    </location>
</feature>